<name>A0ABQ4Y585_9ASTR</name>
<dbReference type="Pfam" id="PF13966">
    <property type="entry name" value="zf-RVT"/>
    <property type="match status" value="1"/>
</dbReference>
<evidence type="ECO:0000313" key="2">
    <source>
        <dbReference type="EMBL" id="GJS72823.1"/>
    </source>
</evidence>
<reference evidence="2" key="1">
    <citation type="journal article" date="2022" name="Int. J. Mol. Sci.">
        <title>Draft Genome of Tanacetum Coccineum: Genomic Comparison of Closely Related Tanacetum-Family Plants.</title>
        <authorList>
            <person name="Yamashiro T."/>
            <person name="Shiraishi A."/>
            <person name="Nakayama K."/>
            <person name="Satake H."/>
        </authorList>
    </citation>
    <scope>NUCLEOTIDE SEQUENCE</scope>
</reference>
<comment type="caution">
    <text evidence="2">The sequence shown here is derived from an EMBL/GenBank/DDBJ whole genome shotgun (WGS) entry which is preliminary data.</text>
</comment>
<reference evidence="2" key="2">
    <citation type="submission" date="2022-01" db="EMBL/GenBank/DDBJ databases">
        <authorList>
            <person name="Yamashiro T."/>
            <person name="Shiraishi A."/>
            <person name="Satake H."/>
            <person name="Nakayama K."/>
        </authorList>
    </citation>
    <scope>NUCLEOTIDE SEQUENCE</scope>
</reference>
<dbReference type="Proteomes" id="UP001151760">
    <property type="component" value="Unassembled WGS sequence"/>
</dbReference>
<organism evidence="2 3">
    <name type="scientific">Tanacetum coccineum</name>
    <dbReference type="NCBI Taxonomy" id="301880"/>
    <lineage>
        <taxon>Eukaryota</taxon>
        <taxon>Viridiplantae</taxon>
        <taxon>Streptophyta</taxon>
        <taxon>Embryophyta</taxon>
        <taxon>Tracheophyta</taxon>
        <taxon>Spermatophyta</taxon>
        <taxon>Magnoliopsida</taxon>
        <taxon>eudicotyledons</taxon>
        <taxon>Gunneridae</taxon>
        <taxon>Pentapetalae</taxon>
        <taxon>asterids</taxon>
        <taxon>campanulids</taxon>
        <taxon>Asterales</taxon>
        <taxon>Asteraceae</taxon>
        <taxon>Asteroideae</taxon>
        <taxon>Anthemideae</taxon>
        <taxon>Anthemidinae</taxon>
        <taxon>Tanacetum</taxon>
    </lineage>
</organism>
<keyword evidence="2" id="KW-0808">Transferase</keyword>
<feature type="domain" description="Reverse transcriptase zinc-binding" evidence="1">
    <location>
        <begin position="68"/>
        <end position="128"/>
    </location>
</feature>
<keyword evidence="2" id="KW-0695">RNA-directed DNA polymerase</keyword>
<proteinExistence type="predicted"/>
<protein>
    <submittedName>
        <fullName evidence="2">RNA-directed DNA polymerase, eukaryota, reverse transcriptase zinc-binding domain protein</fullName>
    </submittedName>
</protein>
<evidence type="ECO:0000313" key="3">
    <source>
        <dbReference type="Proteomes" id="UP001151760"/>
    </source>
</evidence>
<accession>A0ABQ4Y585</accession>
<sequence>MYSCRMEEIVRHDIVGDKIVDDGVPKERVKRTNESGDLPLEDLWEFTGCASRKYSVKAFRNNLHKLYKRIPIKINIFSWRVANERLPSRVNLDRIEIDFHSVRCPVCDDDLEIGNHIFVHCATSKQMWTDILKWWNLHNLIPSNLFEAITLADRANLTSTLTYLLDGVIQSAI</sequence>
<dbReference type="InterPro" id="IPR026960">
    <property type="entry name" value="RVT-Znf"/>
</dbReference>
<dbReference type="GO" id="GO:0003964">
    <property type="term" value="F:RNA-directed DNA polymerase activity"/>
    <property type="evidence" value="ECO:0007669"/>
    <property type="project" value="UniProtKB-KW"/>
</dbReference>
<keyword evidence="2" id="KW-0548">Nucleotidyltransferase</keyword>
<gene>
    <name evidence="2" type="ORF">Tco_0705664</name>
</gene>
<dbReference type="EMBL" id="BQNB010010107">
    <property type="protein sequence ID" value="GJS72823.1"/>
    <property type="molecule type" value="Genomic_DNA"/>
</dbReference>
<keyword evidence="3" id="KW-1185">Reference proteome</keyword>
<evidence type="ECO:0000259" key="1">
    <source>
        <dbReference type="Pfam" id="PF13966"/>
    </source>
</evidence>